<evidence type="ECO:0000313" key="4">
    <source>
        <dbReference type="Proteomes" id="UP001139000"/>
    </source>
</evidence>
<proteinExistence type="predicted"/>
<dbReference type="InterPro" id="IPR011519">
    <property type="entry name" value="UnbV_ASPIC"/>
</dbReference>
<dbReference type="PANTHER" id="PTHR16026:SF0">
    <property type="entry name" value="CARTILAGE ACIDIC PROTEIN 1"/>
    <property type="match status" value="1"/>
</dbReference>
<evidence type="ECO:0000259" key="2">
    <source>
        <dbReference type="Pfam" id="PF07593"/>
    </source>
</evidence>
<evidence type="ECO:0000313" key="3">
    <source>
        <dbReference type="EMBL" id="MCF0060915.1"/>
    </source>
</evidence>
<dbReference type="Pfam" id="PF07593">
    <property type="entry name" value="UnbV_ASPIC"/>
    <property type="match status" value="1"/>
</dbReference>
<dbReference type="SUPFAM" id="SSF69318">
    <property type="entry name" value="Integrin alpha N-terminal domain"/>
    <property type="match status" value="3"/>
</dbReference>
<keyword evidence="4" id="KW-1185">Reference proteome</keyword>
<dbReference type="Proteomes" id="UP001139000">
    <property type="component" value="Unassembled WGS sequence"/>
</dbReference>
<gene>
    <name evidence="3" type="ORF">LXM26_05390</name>
</gene>
<dbReference type="PANTHER" id="PTHR16026">
    <property type="entry name" value="CARTILAGE ACIDIC PROTEIN 1"/>
    <property type="match status" value="1"/>
</dbReference>
<dbReference type="InterPro" id="IPR027039">
    <property type="entry name" value="Crtac1"/>
</dbReference>
<feature type="domain" description="ASPIC/UnbV" evidence="2">
    <location>
        <begin position="561"/>
        <end position="625"/>
    </location>
</feature>
<name>A0A9X1PGX4_9BACT</name>
<dbReference type="InterPro" id="IPR028994">
    <property type="entry name" value="Integrin_alpha_N"/>
</dbReference>
<reference evidence="3" key="1">
    <citation type="submission" date="2021-12" db="EMBL/GenBank/DDBJ databases">
        <title>Novel species in genus Dyadobacter.</title>
        <authorList>
            <person name="Ma C."/>
        </authorList>
    </citation>
    <scope>NUCLEOTIDE SEQUENCE</scope>
    <source>
        <strain evidence="3">LJ419</strain>
    </source>
</reference>
<dbReference type="EMBL" id="JAJTTC010000001">
    <property type="protein sequence ID" value="MCF0060915.1"/>
    <property type="molecule type" value="Genomic_DNA"/>
</dbReference>
<dbReference type="RefSeq" id="WP_234653926.1">
    <property type="nucleotide sequence ID" value="NZ_JAJTTC010000001.1"/>
</dbReference>
<evidence type="ECO:0000256" key="1">
    <source>
        <dbReference type="ARBA" id="ARBA00022729"/>
    </source>
</evidence>
<dbReference type="Gene3D" id="2.130.10.130">
    <property type="entry name" value="Integrin alpha, N-terminal"/>
    <property type="match status" value="4"/>
</dbReference>
<sequence>MSYGNLHVTKRRAHCLPFCYPLFLYKHSMLVTMNIGRILLPICLFFTSCQNKDTLFTLLKSGETGIDFNNYIKEEAENNVLAYGYFYNGGGVAAADFNNDGLVDLYFTGNMVANKLYLNKGGFEFEDVSEKSGTGLNEGWKTGVSLVDINDDGWIDIYVCRAGAQNPRLRSKLLYVNNGKTADGIPTFTEKAAQYGLDDLSYTTQAVFFDYDRDGDTDCFLLNHSVQKYAGFSNLIGSYREQRNDAYGNKLLRNEGGSFTNVTDSSGIISNVLSFGLGVNVNDFNNDGWQDIYIANDYNENDYLYLNQKDGKFKEVIREATGHVSLYSMGTDAADINNDGLMDIMTLDMLPASNERIKLTSGDDNYDKYQQLIRAGFHDQSSRNMLQLNNGVNANGVPVFSEIGQLAGVSNTDWSWAALMGDFDNDGWKDIFVSNGYARDYTNMEFLKYSTDMQVKAGQSGKMPTQMEIIAQMPPIDEPDYIFQNQKGLTFARKMEEWGFEKTNQSNGAVYADLDNDGDLDIVTNNVNQKAFVYKNNAETKIRSNYLKVKLESPKYAFLAGTKLTLYADSLTQTQHFMPVRGFQSAQWGPVHFGLGSDSQIDSLVVTWADGSRQVLKNPVANKPLTVKYADAEKQSDKPYSKPVTYWEPEIAFDFKHLEDPRNDFRVQTLLPNMLSYQGPKMAQKDMNGDGTDDFYIGGARGQAGSLFVSQKGKWIKSSQPEFEGDAAYEDAEAAFLDADGDGDQDLLIVSAGYELNPEDPLLIPRLYINANGQYRRTSFPKLAGNAGTIAVSDFDRDGDLDVFLGVRVTPGRFPESAGGFLYTNDGKGNFTDQTQRLAPQLAKAGMITDAVFQDLNKDGYPELILTADWEPIQVFSNKAGKLSHASAAYGTAGLNGCWNTIKSADLDNDGDMDFVIGNMGTNWQWNLTSPDSLALYAGDFDNLQRIVPVIGVTENGVEMPYASRDELLDQIPSLKKKYTDYISYSKAKLSEILPGDKLKNARKLSAKIYKSGILENRYGKLIFHALPVEAQFAPVYAISIFDVNADGKSDIILGGNLKQTRVRMGKNDASLVQLFLNKGSLKFEYIPQAKSGFFTTGEVRDLAMLASGQGTQLFCAMNNAPLVTYLLRQR</sequence>
<protein>
    <submittedName>
        <fullName evidence="3">VCBS repeat-containing protein</fullName>
    </submittedName>
</protein>
<comment type="caution">
    <text evidence="3">The sequence shown here is derived from an EMBL/GenBank/DDBJ whole genome shotgun (WGS) entry which is preliminary data.</text>
</comment>
<keyword evidence="1" id="KW-0732">Signal</keyword>
<accession>A0A9X1PGX4</accession>
<organism evidence="3 4">
    <name type="scientific">Dyadobacter chenwenxiniae</name>
    <dbReference type="NCBI Taxonomy" id="2906456"/>
    <lineage>
        <taxon>Bacteria</taxon>
        <taxon>Pseudomonadati</taxon>
        <taxon>Bacteroidota</taxon>
        <taxon>Cytophagia</taxon>
        <taxon>Cytophagales</taxon>
        <taxon>Spirosomataceae</taxon>
        <taxon>Dyadobacter</taxon>
    </lineage>
</organism>
<dbReference type="AlphaFoldDB" id="A0A9X1PGX4"/>
<dbReference type="InterPro" id="IPR013517">
    <property type="entry name" value="FG-GAP"/>
</dbReference>
<dbReference type="Pfam" id="PF13517">
    <property type="entry name" value="FG-GAP_3"/>
    <property type="match status" value="4"/>
</dbReference>